<feature type="transmembrane region" description="Helical" evidence="1">
    <location>
        <begin position="131"/>
        <end position="159"/>
    </location>
</feature>
<feature type="transmembrane region" description="Helical" evidence="1">
    <location>
        <begin position="90"/>
        <end position="110"/>
    </location>
</feature>
<keyword evidence="1" id="KW-0812">Transmembrane</keyword>
<organism evidence="2 3">
    <name type="scientific">Streptomyces ureilyticus</name>
    <dbReference type="NCBI Taxonomy" id="1775131"/>
    <lineage>
        <taxon>Bacteria</taxon>
        <taxon>Bacillati</taxon>
        <taxon>Actinomycetota</taxon>
        <taxon>Actinomycetes</taxon>
        <taxon>Kitasatosporales</taxon>
        <taxon>Streptomycetaceae</taxon>
        <taxon>Streptomyces</taxon>
    </lineage>
</organism>
<accession>A0ABX0E5S8</accession>
<reference evidence="2 3" key="1">
    <citation type="submission" date="2020-02" db="EMBL/GenBank/DDBJ databases">
        <title>Whole-genome analyses of novel actinobacteria.</title>
        <authorList>
            <person name="Sahin N."/>
            <person name="Tokatli A."/>
        </authorList>
    </citation>
    <scope>NUCLEOTIDE SEQUENCE [LARGE SCALE GENOMIC DNA]</scope>
    <source>
        <strain evidence="2 3">YC419</strain>
    </source>
</reference>
<proteinExistence type="predicted"/>
<dbReference type="Pfam" id="PF19877">
    <property type="entry name" value="DUF6350"/>
    <property type="match status" value="1"/>
</dbReference>
<comment type="caution">
    <text evidence="2">The sequence shown here is derived from an EMBL/GenBank/DDBJ whole genome shotgun (WGS) entry which is preliminary data.</text>
</comment>
<evidence type="ECO:0000313" key="2">
    <source>
        <dbReference type="EMBL" id="NGO49557.1"/>
    </source>
</evidence>
<sequence>MGVSLAWDGASARASFLELTEAWSGRFAVLLLALALLPNAAVWGAAYALGPGFALGAGHVTGPLSSSAAPLLPRFPLLAALPDAGAGTPLHWVAVAVPLAAGVVVAWFAVDVGAPAERGEALSRGRIAGTVVLAAVLCGVVLGVLAGVAGGPLGVAALAEFGPVLQETGPVGRDGAVLRLGQRGDSVPCTRVD</sequence>
<dbReference type="EMBL" id="JAAKZX010000521">
    <property type="protein sequence ID" value="NGO49557.1"/>
    <property type="molecule type" value="Genomic_DNA"/>
</dbReference>
<feature type="non-terminal residue" evidence="2">
    <location>
        <position position="193"/>
    </location>
</feature>
<feature type="transmembrane region" description="Helical" evidence="1">
    <location>
        <begin position="27"/>
        <end position="49"/>
    </location>
</feature>
<evidence type="ECO:0000313" key="3">
    <source>
        <dbReference type="Proteomes" id="UP001518140"/>
    </source>
</evidence>
<keyword evidence="3" id="KW-1185">Reference proteome</keyword>
<keyword evidence="1" id="KW-0472">Membrane</keyword>
<dbReference type="InterPro" id="IPR045931">
    <property type="entry name" value="DUF6350"/>
</dbReference>
<evidence type="ECO:0000256" key="1">
    <source>
        <dbReference type="SAM" id="Phobius"/>
    </source>
</evidence>
<gene>
    <name evidence="2" type="ORF">G6048_48485</name>
</gene>
<keyword evidence="1" id="KW-1133">Transmembrane helix</keyword>
<protein>
    <submittedName>
        <fullName evidence="2">Uncharacterized protein</fullName>
    </submittedName>
</protein>
<dbReference type="Proteomes" id="UP001518140">
    <property type="component" value="Unassembled WGS sequence"/>
</dbReference>
<name>A0ABX0E5S8_9ACTN</name>